<reference evidence="2 3" key="1">
    <citation type="submission" date="2017-07" db="EMBL/GenBank/DDBJ databases">
        <title>Flavobacterium cyanobacteriorum sp. nov., isolated from cyanobacterial aggregates in a eutrophic lake.</title>
        <authorList>
            <person name="Cai H."/>
        </authorList>
    </citation>
    <scope>NUCLEOTIDE SEQUENCE [LARGE SCALE GENOMIC DNA]</scope>
    <source>
        <strain evidence="2 3">TH021</strain>
    </source>
</reference>
<evidence type="ECO:0008006" key="4">
    <source>
        <dbReference type="Google" id="ProtNLM"/>
    </source>
</evidence>
<dbReference type="AlphaFoldDB" id="A0A255ZQY0"/>
<keyword evidence="1" id="KW-1133">Transmembrane helix</keyword>
<dbReference type="Proteomes" id="UP000216605">
    <property type="component" value="Unassembled WGS sequence"/>
</dbReference>
<keyword evidence="1" id="KW-0472">Membrane</keyword>
<proteinExistence type="predicted"/>
<dbReference type="OrthoDB" id="1451701at2"/>
<evidence type="ECO:0000256" key="1">
    <source>
        <dbReference type="SAM" id="Phobius"/>
    </source>
</evidence>
<keyword evidence="1" id="KW-0812">Transmembrane</keyword>
<feature type="transmembrane region" description="Helical" evidence="1">
    <location>
        <begin position="6"/>
        <end position="24"/>
    </location>
</feature>
<dbReference type="RefSeq" id="WP_094412438.1">
    <property type="nucleotide sequence ID" value="NZ_NOXV01000167.1"/>
</dbReference>
<gene>
    <name evidence="2" type="ORF">CHU92_02935</name>
</gene>
<accession>A0A255ZQY0</accession>
<evidence type="ECO:0000313" key="2">
    <source>
        <dbReference type="EMBL" id="OYQ43819.1"/>
    </source>
</evidence>
<dbReference type="EMBL" id="NOXV01000167">
    <property type="protein sequence ID" value="OYQ43819.1"/>
    <property type="molecule type" value="Genomic_DNA"/>
</dbReference>
<evidence type="ECO:0000313" key="3">
    <source>
        <dbReference type="Proteomes" id="UP000216605"/>
    </source>
</evidence>
<keyword evidence="3" id="KW-1185">Reference proteome</keyword>
<protein>
    <recommendedName>
        <fullName evidence="4">Hydrolase</fullName>
    </recommendedName>
</protein>
<sequence length="166" mass="19049">MKKNLYLYLFIFSLLINIFTYVYFDNKAKFNQSQLAKAEKNDKAASDSIRYFKQVLEEANYFSLENNDNAAEYFAGQDIAALSEKVRAGIDKYNQNKNGNPLVEYPAIGGVPFLINKIKILNHRWIIADFSNGKAWGEVLIKYFVDSNGQVTYEPLQTILYSDTVN</sequence>
<name>A0A255ZQY0_9FLAO</name>
<organism evidence="2 3">
    <name type="scientific">Flavobacterium cyanobacteriorum</name>
    <dbReference type="NCBI Taxonomy" id="2022802"/>
    <lineage>
        <taxon>Bacteria</taxon>
        <taxon>Pseudomonadati</taxon>
        <taxon>Bacteroidota</taxon>
        <taxon>Flavobacteriia</taxon>
        <taxon>Flavobacteriales</taxon>
        <taxon>Flavobacteriaceae</taxon>
        <taxon>Flavobacterium</taxon>
    </lineage>
</organism>
<comment type="caution">
    <text evidence="2">The sequence shown here is derived from an EMBL/GenBank/DDBJ whole genome shotgun (WGS) entry which is preliminary data.</text>
</comment>